<evidence type="ECO:0000259" key="6">
    <source>
        <dbReference type="Pfam" id="PF12851"/>
    </source>
</evidence>
<dbReference type="OrthoDB" id="5181791at2"/>
<keyword evidence="4" id="KW-0560">Oxidoreductase</keyword>
<dbReference type="Proteomes" id="UP000198348">
    <property type="component" value="Unassembled WGS sequence"/>
</dbReference>
<reference evidence="7 8" key="1">
    <citation type="submission" date="2017-06" db="EMBL/GenBank/DDBJ databases">
        <authorList>
            <person name="Kim H.J."/>
            <person name="Triplett B.A."/>
        </authorList>
    </citation>
    <scope>NUCLEOTIDE SEQUENCE [LARGE SCALE GENOMIC DNA]</scope>
    <source>
        <strain evidence="7 8">DSM 45207</strain>
    </source>
</reference>
<keyword evidence="8" id="KW-1185">Reference proteome</keyword>
<comment type="cofactor">
    <cofactor evidence="1">
        <name>Fe(2+)</name>
        <dbReference type="ChEBI" id="CHEBI:29033"/>
    </cofactor>
</comment>
<evidence type="ECO:0000256" key="3">
    <source>
        <dbReference type="ARBA" id="ARBA00022964"/>
    </source>
</evidence>
<keyword evidence="3" id="KW-0223">Dioxygenase</keyword>
<proteinExistence type="predicted"/>
<gene>
    <name evidence="7" type="ORF">SAMN06265360_10636</name>
</gene>
<keyword evidence="5" id="KW-0408">Iron</keyword>
<dbReference type="InterPro" id="IPR024779">
    <property type="entry name" value="2OGFeDO_JBP1/TET_oxygenase_dom"/>
</dbReference>
<dbReference type="GO" id="GO:0051213">
    <property type="term" value="F:dioxygenase activity"/>
    <property type="evidence" value="ECO:0007669"/>
    <property type="project" value="UniProtKB-KW"/>
</dbReference>
<dbReference type="Pfam" id="PF12851">
    <property type="entry name" value="Tet_JBP"/>
    <property type="match status" value="1"/>
</dbReference>
<protein>
    <submittedName>
        <fullName evidence="7">Oxygenase domain of the 2OGFeDO superfamily protein</fullName>
    </submittedName>
</protein>
<accession>A0A238WCH3</accession>
<dbReference type="CDD" id="cd20331">
    <property type="entry name" value="JBP-like"/>
    <property type="match status" value="1"/>
</dbReference>
<evidence type="ECO:0000256" key="2">
    <source>
        <dbReference type="ARBA" id="ARBA00022723"/>
    </source>
</evidence>
<evidence type="ECO:0000256" key="5">
    <source>
        <dbReference type="ARBA" id="ARBA00023004"/>
    </source>
</evidence>
<sequence length="296" mass="33129">MIDLRLRSRISDGELDQKIGKVITPRDWNLVLTGPATIRKPNGHPLCVYLPKALDGIVTRDMYEVLHGLRGERTENRGIASGSPRVRRGNQKATYSRRVPSAIIGAFDAAGREKYCRLTAWTGRNLPQWQTLHPLLRAIAGNLEQHVPDRYAAQLAEAQRTHQEWVVPDTPFTTVTVNNTYPTGVHTDAGDLDAGFSTLACLRRGTYTGGHLCFPRYRVAVDMHDTDLILMDAHEYHGNAHVTCTCGTQLNGMCDTCGAERISVVSYFRTKMTACGTEEEEQQRAVQRRENRNATR</sequence>
<organism evidence="7 8">
    <name type="scientific">Haloechinothrix alba</name>
    <dbReference type="NCBI Taxonomy" id="664784"/>
    <lineage>
        <taxon>Bacteria</taxon>
        <taxon>Bacillati</taxon>
        <taxon>Actinomycetota</taxon>
        <taxon>Actinomycetes</taxon>
        <taxon>Pseudonocardiales</taxon>
        <taxon>Pseudonocardiaceae</taxon>
        <taxon>Haloechinothrix</taxon>
    </lineage>
</organism>
<dbReference type="GO" id="GO:0046872">
    <property type="term" value="F:metal ion binding"/>
    <property type="evidence" value="ECO:0007669"/>
    <property type="project" value="UniProtKB-KW"/>
</dbReference>
<evidence type="ECO:0000313" key="8">
    <source>
        <dbReference type="Proteomes" id="UP000198348"/>
    </source>
</evidence>
<evidence type="ECO:0000313" key="7">
    <source>
        <dbReference type="EMBL" id="SNR44275.1"/>
    </source>
</evidence>
<dbReference type="RefSeq" id="WP_089300637.1">
    <property type="nucleotide sequence ID" value="NZ_FZNW01000006.1"/>
</dbReference>
<feature type="domain" description="2OGFeDO JBP1/TET oxygenase" evidence="6">
    <location>
        <begin position="111"/>
        <end position="269"/>
    </location>
</feature>
<evidence type="ECO:0000256" key="4">
    <source>
        <dbReference type="ARBA" id="ARBA00023002"/>
    </source>
</evidence>
<evidence type="ECO:0000256" key="1">
    <source>
        <dbReference type="ARBA" id="ARBA00001954"/>
    </source>
</evidence>
<dbReference type="EMBL" id="FZNW01000006">
    <property type="protein sequence ID" value="SNR44275.1"/>
    <property type="molecule type" value="Genomic_DNA"/>
</dbReference>
<name>A0A238WCH3_9PSEU</name>
<dbReference type="Gene3D" id="3.60.130.30">
    <property type="match status" value="1"/>
</dbReference>
<keyword evidence="2" id="KW-0479">Metal-binding</keyword>
<dbReference type="AlphaFoldDB" id="A0A238WCH3"/>